<dbReference type="Pfam" id="PF00072">
    <property type="entry name" value="Response_reg"/>
    <property type="match status" value="1"/>
</dbReference>
<evidence type="ECO:0000256" key="5">
    <source>
        <dbReference type="ARBA" id="ARBA00023163"/>
    </source>
</evidence>
<dbReference type="SMART" id="SM00862">
    <property type="entry name" value="Trans_reg_C"/>
    <property type="match status" value="1"/>
</dbReference>
<feature type="modified residue" description="4-aspartylphosphate" evidence="6">
    <location>
        <position position="52"/>
    </location>
</feature>
<keyword evidence="5" id="KW-0804">Transcription</keyword>
<keyword evidence="11" id="KW-1185">Reference proteome</keyword>
<accession>A0ABV8JIG0</accession>
<dbReference type="InterPro" id="IPR036388">
    <property type="entry name" value="WH-like_DNA-bd_sf"/>
</dbReference>
<proteinExistence type="predicted"/>
<dbReference type="Gene3D" id="6.10.250.690">
    <property type="match status" value="1"/>
</dbReference>
<dbReference type="PROSITE" id="PS50110">
    <property type="entry name" value="RESPONSE_REGULATORY"/>
    <property type="match status" value="1"/>
</dbReference>
<dbReference type="RefSeq" id="WP_380705571.1">
    <property type="nucleotide sequence ID" value="NZ_JBHSAP010000015.1"/>
</dbReference>
<keyword evidence="3" id="KW-0805">Transcription regulation</keyword>
<protein>
    <submittedName>
        <fullName evidence="10">Response regulator transcription factor</fullName>
    </submittedName>
</protein>
<dbReference type="Pfam" id="PF00486">
    <property type="entry name" value="Trans_reg_C"/>
    <property type="match status" value="1"/>
</dbReference>
<sequence>MKVLLLEDDPSIRSFVKVNLKRQNFHVLEATTGEEALACFRREPDVALSILDVMLPGVDGFEVCRLMREHSPRMGIIMLTAKGQEKDKVEGFDCGADDYVAKPFSPAELMSRVKALVRRLNSIPSSIAKPVMSVPPFSLSLDQRKLFKSGEEIEVTPKEYDMIRFLMERADTAVSRDEILDGVWGEHYIGDLKTIDIHIRRLRKKIEKNPSNPVFIETIWGYGYMWRQQTADEKH</sequence>
<comment type="caution">
    <text evidence="10">The sequence shown here is derived from an EMBL/GenBank/DDBJ whole genome shotgun (WGS) entry which is preliminary data.</text>
</comment>
<evidence type="ECO:0000256" key="6">
    <source>
        <dbReference type="PROSITE-ProRule" id="PRU00169"/>
    </source>
</evidence>
<name>A0ABV8JIG0_9BACL</name>
<dbReference type="InterPro" id="IPR039420">
    <property type="entry name" value="WalR-like"/>
</dbReference>
<dbReference type="InterPro" id="IPR001789">
    <property type="entry name" value="Sig_transdc_resp-reg_receiver"/>
</dbReference>
<feature type="domain" description="OmpR/PhoB-type" evidence="9">
    <location>
        <begin position="129"/>
        <end position="228"/>
    </location>
</feature>
<evidence type="ECO:0000256" key="7">
    <source>
        <dbReference type="PROSITE-ProRule" id="PRU01091"/>
    </source>
</evidence>
<dbReference type="CDD" id="cd17574">
    <property type="entry name" value="REC_OmpR"/>
    <property type="match status" value="1"/>
</dbReference>
<keyword evidence="1 6" id="KW-0597">Phosphoprotein</keyword>
<gene>
    <name evidence="10" type="ORF">ACFOUO_12200</name>
</gene>
<reference evidence="11" key="1">
    <citation type="journal article" date="2019" name="Int. J. Syst. Evol. Microbiol.">
        <title>The Global Catalogue of Microorganisms (GCM) 10K type strain sequencing project: providing services to taxonomists for standard genome sequencing and annotation.</title>
        <authorList>
            <consortium name="The Broad Institute Genomics Platform"/>
            <consortium name="The Broad Institute Genome Sequencing Center for Infectious Disease"/>
            <person name="Wu L."/>
            <person name="Ma J."/>
        </authorList>
    </citation>
    <scope>NUCLEOTIDE SEQUENCE [LARGE SCALE GENOMIC DNA]</scope>
    <source>
        <strain evidence="11">IBRC-M 10813</strain>
    </source>
</reference>
<evidence type="ECO:0000259" key="9">
    <source>
        <dbReference type="PROSITE" id="PS51755"/>
    </source>
</evidence>
<keyword evidence="4 7" id="KW-0238">DNA-binding</keyword>
<evidence type="ECO:0000256" key="2">
    <source>
        <dbReference type="ARBA" id="ARBA00023012"/>
    </source>
</evidence>
<organism evidence="10 11">
    <name type="scientific">Salinithrix halophila</name>
    <dbReference type="NCBI Taxonomy" id="1485204"/>
    <lineage>
        <taxon>Bacteria</taxon>
        <taxon>Bacillati</taxon>
        <taxon>Bacillota</taxon>
        <taxon>Bacilli</taxon>
        <taxon>Bacillales</taxon>
        <taxon>Thermoactinomycetaceae</taxon>
        <taxon>Salinithrix</taxon>
    </lineage>
</organism>
<dbReference type="Proteomes" id="UP001595843">
    <property type="component" value="Unassembled WGS sequence"/>
</dbReference>
<feature type="domain" description="Response regulatory" evidence="8">
    <location>
        <begin position="2"/>
        <end position="117"/>
    </location>
</feature>
<evidence type="ECO:0000259" key="8">
    <source>
        <dbReference type="PROSITE" id="PS50110"/>
    </source>
</evidence>
<dbReference type="EMBL" id="JBHSAP010000015">
    <property type="protein sequence ID" value="MFC4077560.1"/>
    <property type="molecule type" value="Genomic_DNA"/>
</dbReference>
<evidence type="ECO:0000313" key="11">
    <source>
        <dbReference type="Proteomes" id="UP001595843"/>
    </source>
</evidence>
<dbReference type="InterPro" id="IPR011006">
    <property type="entry name" value="CheY-like_superfamily"/>
</dbReference>
<evidence type="ECO:0000256" key="4">
    <source>
        <dbReference type="ARBA" id="ARBA00023125"/>
    </source>
</evidence>
<dbReference type="PANTHER" id="PTHR48111">
    <property type="entry name" value="REGULATOR OF RPOS"/>
    <property type="match status" value="1"/>
</dbReference>
<evidence type="ECO:0000256" key="1">
    <source>
        <dbReference type="ARBA" id="ARBA00022553"/>
    </source>
</evidence>
<dbReference type="SUPFAM" id="SSF52172">
    <property type="entry name" value="CheY-like"/>
    <property type="match status" value="1"/>
</dbReference>
<dbReference type="Gene3D" id="3.40.50.2300">
    <property type="match status" value="1"/>
</dbReference>
<evidence type="ECO:0000313" key="10">
    <source>
        <dbReference type="EMBL" id="MFC4077560.1"/>
    </source>
</evidence>
<dbReference type="InterPro" id="IPR001867">
    <property type="entry name" value="OmpR/PhoB-type_DNA-bd"/>
</dbReference>
<feature type="DNA-binding region" description="OmpR/PhoB-type" evidence="7">
    <location>
        <begin position="129"/>
        <end position="228"/>
    </location>
</feature>
<dbReference type="PROSITE" id="PS51755">
    <property type="entry name" value="OMPR_PHOB"/>
    <property type="match status" value="1"/>
</dbReference>
<evidence type="ECO:0000256" key="3">
    <source>
        <dbReference type="ARBA" id="ARBA00023015"/>
    </source>
</evidence>
<dbReference type="Gene3D" id="1.10.10.10">
    <property type="entry name" value="Winged helix-like DNA-binding domain superfamily/Winged helix DNA-binding domain"/>
    <property type="match status" value="1"/>
</dbReference>
<keyword evidence="2" id="KW-0902">Two-component regulatory system</keyword>
<dbReference type="PANTHER" id="PTHR48111:SF54">
    <property type="entry name" value="STAGE 0 SPORULATION PROTEIN A HOMOLOG"/>
    <property type="match status" value="1"/>
</dbReference>
<dbReference type="SMART" id="SM00448">
    <property type="entry name" value="REC"/>
    <property type="match status" value="1"/>
</dbReference>
<dbReference type="CDD" id="cd00383">
    <property type="entry name" value="trans_reg_C"/>
    <property type="match status" value="1"/>
</dbReference>